<protein>
    <submittedName>
        <fullName evidence="1">BadF/BadG/BcrA/BcrD ATPase family protein</fullName>
    </submittedName>
</protein>
<evidence type="ECO:0000313" key="2">
    <source>
        <dbReference type="Proteomes" id="UP001380953"/>
    </source>
</evidence>
<dbReference type="EMBL" id="JBBKAR010000034">
    <property type="protein sequence ID" value="MEJ8304915.1"/>
    <property type="molecule type" value="Genomic_DNA"/>
</dbReference>
<gene>
    <name evidence="1" type="ORF">WKI47_13495</name>
</gene>
<organism evidence="1 2">
    <name type="scientific">Saccharibacillus sacchari</name>
    <dbReference type="NCBI Taxonomy" id="456493"/>
    <lineage>
        <taxon>Bacteria</taxon>
        <taxon>Bacillati</taxon>
        <taxon>Bacillota</taxon>
        <taxon>Bacilli</taxon>
        <taxon>Bacillales</taxon>
        <taxon>Paenibacillaceae</taxon>
        <taxon>Saccharibacillus</taxon>
    </lineage>
</organism>
<accession>A0ACC6PDD6</accession>
<sequence>MNFFAGVDGGGTKTEIAALDAQGNTLCRIRGESTNPHAVGRQKAFTELTSLFGLLWKHPNLYDLKCSGISLGMSGIDGEKERADLTAHLKQELRKQGADCPFEIRTEGEIALTAALGKPEGLQVIAGTGSIVYGFAPGRRKARAGGWGHLLGDEGGGYRIGLAALRLSALAFDAEDAGAGVGSEAGGGATPLADAVRAALGLDTPEALKRWVYAPGTGKAAIAALAETVLRACESGDPDARGIVEDEAAKLAATTAELLRRRPEFACGAAVLGGSIFGHSPSFRGAFARILSAEFPKLTFVDGAAGRSPAEGAALLALRTFGG</sequence>
<name>A0ACC6PDD6_9BACL</name>
<reference evidence="1" key="1">
    <citation type="submission" date="2024-03" db="EMBL/GenBank/DDBJ databases">
        <title>Whole genome sequecning of epiphytes from Marcgravia umbellata leaves.</title>
        <authorList>
            <person name="Kumar G."/>
            <person name="Savka M.A."/>
        </authorList>
    </citation>
    <scope>NUCLEOTIDE SEQUENCE</scope>
    <source>
        <strain evidence="1">RIT_BL5</strain>
    </source>
</reference>
<evidence type="ECO:0000313" key="1">
    <source>
        <dbReference type="EMBL" id="MEJ8304915.1"/>
    </source>
</evidence>
<dbReference type="Proteomes" id="UP001380953">
    <property type="component" value="Unassembled WGS sequence"/>
</dbReference>
<proteinExistence type="predicted"/>
<comment type="caution">
    <text evidence="1">The sequence shown here is derived from an EMBL/GenBank/DDBJ whole genome shotgun (WGS) entry which is preliminary data.</text>
</comment>
<keyword evidence="2" id="KW-1185">Reference proteome</keyword>